<name>A0A016VZ88_9BILA</name>
<accession>A0A016VZ88</accession>
<reference evidence="2" key="1">
    <citation type="journal article" date="2015" name="Nat. Genet.">
        <title>The genome and transcriptome of the zoonotic hookworm Ancylostoma ceylanicum identify infection-specific gene families.</title>
        <authorList>
            <person name="Schwarz E.M."/>
            <person name="Hu Y."/>
            <person name="Antoshechkin I."/>
            <person name="Miller M.M."/>
            <person name="Sternberg P.W."/>
            <person name="Aroian R.V."/>
        </authorList>
    </citation>
    <scope>NUCLEOTIDE SEQUENCE</scope>
    <source>
        <strain evidence="2">HY135</strain>
    </source>
</reference>
<organism evidence="1 2">
    <name type="scientific">Ancylostoma ceylanicum</name>
    <dbReference type="NCBI Taxonomy" id="53326"/>
    <lineage>
        <taxon>Eukaryota</taxon>
        <taxon>Metazoa</taxon>
        <taxon>Ecdysozoa</taxon>
        <taxon>Nematoda</taxon>
        <taxon>Chromadorea</taxon>
        <taxon>Rhabditida</taxon>
        <taxon>Rhabditina</taxon>
        <taxon>Rhabditomorpha</taxon>
        <taxon>Strongyloidea</taxon>
        <taxon>Ancylostomatidae</taxon>
        <taxon>Ancylostomatinae</taxon>
        <taxon>Ancylostoma</taxon>
    </lineage>
</organism>
<evidence type="ECO:0000313" key="2">
    <source>
        <dbReference type="Proteomes" id="UP000024635"/>
    </source>
</evidence>
<dbReference type="OrthoDB" id="5802052at2759"/>
<comment type="caution">
    <text evidence="1">The sequence shown here is derived from an EMBL/GenBank/DDBJ whole genome shotgun (WGS) entry which is preliminary data.</text>
</comment>
<dbReference type="AlphaFoldDB" id="A0A016VZ88"/>
<dbReference type="EMBL" id="JARK01001338">
    <property type="protein sequence ID" value="EYC32631.1"/>
    <property type="molecule type" value="Genomic_DNA"/>
</dbReference>
<keyword evidence="2" id="KW-1185">Reference proteome</keyword>
<evidence type="ECO:0000313" key="1">
    <source>
        <dbReference type="EMBL" id="EYC32631.1"/>
    </source>
</evidence>
<protein>
    <submittedName>
        <fullName evidence="1">Uncharacterized protein</fullName>
    </submittedName>
</protein>
<proteinExistence type="predicted"/>
<sequence>MYLIISTADPPWECAGPPCGMCGSTMGNSDTSDPRECGNPPWAFANIVRESPHFRVFCDFCKQLKAQSAKISASRHLSTHKSIDDDCNRMNSLLPECMGLMLNDCDIPGLPEGQMLNLVAAR</sequence>
<gene>
    <name evidence="1" type="primary">Acey_s0002.g1007</name>
    <name evidence="1" type="ORF">Y032_0002g1007</name>
</gene>
<dbReference type="Proteomes" id="UP000024635">
    <property type="component" value="Unassembled WGS sequence"/>
</dbReference>